<accession>A0A2K3PQV2</accession>
<protein>
    <submittedName>
        <fullName evidence="2">Uncharacterized protein</fullName>
    </submittedName>
</protein>
<reference evidence="2 3" key="2">
    <citation type="journal article" date="2017" name="Front. Plant Sci.">
        <title>Gene Classification and Mining of Molecular Markers Useful in Red Clover (Trifolium pratense) Breeding.</title>
        <authorList>
            <person name="Istvanek J."/>
            <person name="Dluhosova J."/>
            <person name="Dluhos P."/>
            <person name="Patkova L."/>
            <person name="Nedelnik J."/>
            <person name="Repkova J."/>
        </authorList>
    </citation>
    <scope>NUCLEOTIDE SEQUENCE [LARGE SCALE GENOMIC DNA]</scope>
    <source>
        <strain evidence="3">cv. Tatra</strain>
        <tissue evidence="2">Young leaves</tissue>
    </source>
</reference>
<evidence type="ECO:0000313" key="2">
    <source>
        <dbReference type="EMBL" id="PNY17662.1"/>
    </source>
</evidence>
<dbReference type="Proteomes" id="UP000236291">
    <property type="component" value="Unassembled WGS sequence"/>
</dbReference>
<name>A0A2K3PQV2_TRIPR</name>
<sequence>MLPRKQAPNTEDKKHYNGNQFNMNQCRPMHKRLKNNPTLSTEVKNSPLYTGPAITPAKVLSTAESYNGQQNAPTILRIGISRHTTSFHLSFRNGNCFRPKATGQ</sequence>
<feature type="region of interest" description="Disordered" evidence="1">
    <location>
        <begin position="1"/>
        <end position="24"/>
    </location>
</feature>
<proteinExistence type="predicted"/>
<evidence type="ECO:0000256" key="1">
    <source>
        <dbReference type="SAM" id="MobiDB-lite"/>
    </source>
</evidence>
<organism evidence="2 3">
    <name type="scientific">Trifolium pratense</name>
    <name type="common">Red clover</name>
    <dbReference type="NCBI Taxonomy" id="57577"/>
    <lineage>
        <taxon>Eukaryota</taxon>
        <taxon>Viridiplantae</taxon>
        <taxon>Streptophyta</taxon>
        <taxon>Embryophyta</taxon>
        <taxon>Tracheophyta</taxon>
        <taxon>Spermatophyta</taxon>
        <taxon>Magnoliopsida</taxon>
        <taxon>eudicotyledons</taxon>
        <taxon>Gunneridae</taxon>
        <taxon>Pentapetalae</taxon>
        <taxon>rosids</taxon>
        <taxon>fabids</taxon>
        <taxon>Fabales</taxon>
        <taxon>Fabaceae</taxon>
        <taxon>Papilionoideae</taxon>
        <taxon>50 kb inversion clade</taxon>
        <taxon>NPAAA clade</taxon>
        <taxon>Hologalegina</taxon>
        <taxon>IRL clade</taxon>
        <taxon>Trifolieae</taxon>
        <taxon>Trifolium</taxon>
    </lineage>
</organism>
<reference evidence="2 3" key="1">
    <citation type="journal article" date="2014" name="Am. J. Bot.">
        <title>Genome assembly and annotation for red clover (Trifolium pratense; Fabaceae).</title>
        <authorList>
            <person name="Istvanek J."/>
            <person name="Jaros M."/>
            <person name="Krenek A."/>
            <person name="Repkova J."/>
        </authorList>
    </citation>
    <scope>NUCLEOTIDE SEQUENCE [LARGE SCALE GENOMIC DNA]</scope>
    <source>
        <strain evidence="3">cv. Tatra</strain>
        <tissue evidence="2">Young leaves</tissue>
    </source>
</reference>
<gene>
    <name evidence="2" type="ORF">L195_g014410</name>
</gene>
<evidence type="ECO:0000313" key="3">
    <source>
        <dbReference type="Proteomes" id="UP000236291"/>
    </source>
</evidence>
<dbReference type="EMBL" id="ASHM01009560">
    <property type="protein sequence ID" value="PNY17662.1"/>
    <property type="molecule type" value="Genomic_DNA"/>
</dbReference>
<comment type="caution">
    <text evidence="2">The sequence shown here is derived from an EMBL/GenBank/DDBJ whole genome shotgun (WGS) entry which is preliminary data.</text>
</comment>
<dbReference type="AlphaFoldDB" id="A0A2K3PQV2"/>